<gene>
    <name evidence="2" type="ORF">NS226_01020</name>
</gene>
<name>A0A175RCX7_9HYPH</name>
<feature type="transmembrane region" description="Helical" evidence="1">
    <location>
        <begin position="92"/>
        <end position="116"/>
    </location>
</feature>
<accession>A0A175RCX7</accession>
<comment type="caution">
    <text evidence="2">The sequence shown here is derived from an EMBL/GenBank/DDBJ whole genome shotgun (WGS) entry which is preliminary data.</text>
</comment>
<feature type="transmembrane region" description="Helical" evidence="1">
    <location>
        <begin position="63"/>
        <end position="80"/>
    </location>
</feature>
<reference evidence="2 3" key="1">
    <citation type="journal article" date="2016" name="Front. Microbiol.">
        <title>Genomic Resource of Rice Seed Associated Bacteria.</title>
        <authorList>
            <person name="Midha S."/>
            <person name="Bansal K."/>
            <person name="Sharma S."/>
            <person name="Kumar N."/>
            <person name="Patil P.P."/>
            <person name="Chaudhry V."/>
            <person name="Patil P.B."/>
        </authorList>
    </citation>
    <scope>NUCLEOTIDE SEQUENCE [LARGE SCALE GENOMIC DNA]</scope>
    <source>
        <strain evidence="2 3">NS226</strain>
    </source>
</reference>
<dbReference type="Pfam" id="PF04241">
    <property type="entry name" value="DUF423"/>
    <property type="match status" value="1"/>
</dbReference>
<keyword evidence="1" id="KW-0812">Transmembrane</keyword>
<evidence type="ECO:0000313" key="3">
    <source>
        <dbReference type="Proteomes" id="UP000078272"/>
    </source>
</evidence>
<dbReference type="RefSeq" id="WP_058633399.1">
    <property type="nucleotide sequence ID" value="NZ_LDPZ01000003.1"/>
</dbReference>
<keyword evidence="1" id="KW-1133">Transmembrane helix</keyword>
<proteinExistence type="predicted"/>
<protein>
    <submittedName>
        <fullName evidence="2">Membrane protein</fullName>
    </submittedName>
</protein>
<dbReference type="AlphaFoldDB" id="A0A175RCX7"/>
<evidence type="ECO:0000256" key="1">
    <source>
        <dbReference type="SAM" id="Phobius"/>
    </source>
</evidence>
<dbReference type="EMBL" id="LDPZ01000003">
    <property type="protein sequence ID" value="KTQ98464.1"/>
    <property type="molecule type" value="Genomic_DNA"/>
</dbReference>
<dbReference type="STRING" id="401562.NS365_10720"/>
<keyword evidence="1" id="KW-0472">Membrane</keyword>
<sequence>MTRLSHRIAVVFAGLFGAAGTGGAAYAAHGGGDASLAAIAAAIAFVHAPALLALGLGGERLRGAAWPIFGMIIGVVLFSGDLAMRVATGDRLFFNAAPTGGSILILSWLLVSVLSLRGTRSSA</sequence>
<dbReference type="OrthoDB" id="7173378at2"/>
<dbReference type="Proteomes" id="UP000078272">
    <property type="component" value="Unassembled WGS sequence"/>
</dbReference>
<evidence type="ECO:0000313" key="2">
    <source>
        <dbReference type="EMBL" id="KTQ98464.1"/>
    </source>
</evidence>
<organism evidence="2 3">
    <name type="scientific">Aureimonas ureilytica</name>
    <dbReference type="NCBI Taxonomy" id="401562"/>
    <lineage>
        <taxon>Bacteria</taxon>
        <taxon>Pseudomonadati</taxon>
        <taxon>Pseudomonadota</taxon>
        <taxon>Alphaproteobacteria</taxon>
        <taxon>Hyphomicrobiales</taxon>
        <taxon>Aurantimonadaceae</taxon>
        <taxon>Aureimonas</taxon>
    </lineage>
</organism>
<dbReference type="PATRIC" id="fig|401562.3.peg.2555"/>
<feature type="transmembrane region" description="Helical" evidence="1">
    <location>
        <begin position="37"/>
        <end position="56"/>
    </location>
</feature>
<dbReference type="InterPro" id="IPR006696">
    <property type="entry name" value="DUF423"/>
</dbReference>